<evidence type="ECO:0000256" key="1">
    <source>
        <dbReference type="SAM" id="SignalP"/>
    </source>
</evidence>
<comment type="caution">
    <text evidence="3">The sequence shown here is derived from an EMBL/GenBank/DDBJ whole genome shotgun (WGS) entry which is preliminary data.</text>
</comment>
<feature type="chain" id="PRO_5038670847" evidence="1">
    <location>
        <begin position="20"/>
        <end position="196"/>
    </location>
</feature>
<gene>
    <name evidence="3" type="ORF">IPL58_10160</name>
</gene>
<organism evidence="3 4">
    <name type="scientific">Candidatus Proximibacter danicus</name>
    <dbReference type="NCBI Taxonomy" id="2954365"/>
    <lineage>
        <taxon>Bacteria</taxon>
        <taxon>Pseudomonadati</taxon>
        <taxon>Pseudomonadota</taxon>
        <taxon>Betaproteobacteria</taxon>
        <taxon>Candidatus Proximibacter</taxon>
    </lineage>
</organism>
<evidence type="ECO:0000313" key="4">
    <source>
        <dbReference type="Proteomes" id="UP000886689"/>
    </source>
</evidence>
<dbReference type="AlphaFoldDB" id="A0A9D7PRR4"/>
<dbReference type="InterPro" id="IPR005586">
    <property type="entry name" value="ABC_trans_aux"/>
</dbReference>
<evidence type="ECO:0000313" key="3">
    <source>
        <dbReference type="EMBL" id="MBK8524428.1"/>
    </source>
</evidence>
<dbReference type="Gene3D" id="3.40.50.10610">
    <property type="entry name" value="ABC-type transport auxiliary lipoprotein component"/>
    <property type="match status" value="1"/>
</dbReference>
<dbReference type="SUPFAM" id="SSF159594">
    <property type="entry name" value="XCC0632-like"/>
    <property type="match status" value="1"/>
</dbReference>
<sequence>MNKKLLALALGLSAVLLSACGTTPSAKLYRLSADADQGHRVASDKRHIEITAVRIPALWDRPQIVLSKSANEVTLSEFNRWAEPLKSDIPRIVARNLSQILDNPMIWLREDFAGAKPDVRVLISIQQLDAVAGERLRLEATWLIRAGDGSASRVGNVAISEPLADASHEAVVKATSRVLLGLSQAVAKALQEPLER</sequence>
<protein>
    <submittedName>
        <fullName evidence="3">Membrane integrity-associated transporter subunit PqiC</fullName>
    </submittedName>
</protein>
<accession>A0A9D7PRR4</accession>
<proteinExistence type="predicted"/>
<name>A0A9D7PRR4_9PROT</name>
<dbReference type="EMBL" id="JADJUC010000010">
    <property type="protein sequence ID" value="MBK8524428.1"/>
    <property type="molecule type" value="Genomic_DNA"/>
</dbReference>
<evidence type="ECO:0000259" key="2">
    <source>
        <dbReference type="Pfam" id="PF03886"/>
    </source>
</evidence>
<feature type="domain" description="ABC-type transport auxiliary lipoprotein component" evidence="2">
    <location>
        <begin position="29"/>
        <end position="187"/>
    </location>
</feature>
<dbReference type="Proteomes" id="UP000886689">
    <property type="component" value="Unassembled WGS sequence"/>
</dbReference>
<feature type="signal peptide" evidence="1">
    <location>
        <begin position="1"/>
        <end position="19"/>
    </location>
</feature>
<dbReference type="Pfam" id="PF03886">
    <property type="entry name" value="ABC_trans_aux"/>
    <property type="match status" value="1"/>
</dbReference>
<keyword evidence="1" id="KW-0732">Signal</keyword>
<reference evidence="3" key="1">
    <citation type="submission" date="2020-10" db="EMBL/GenBank/DDBJ databases">
        <title>Connecting structure to function with the recovery of over 1000 high-quality activated sludge metagenome-assembled genomes encoding full-length rRNA genes using long-read sequencing.</title>
        <authorList>
            <person name="Singleton C.M."/>
            <person name="Petriglieri F."/>
            <person name="Kristensen J.M."/>
            <person name="Kirkegaard R.H."/>
            <person name="Michaelsen T.Y."/>
            <person name="Andersen M.H."/>
            <person name="Karst S.M."/>
            <person name="Dueholm M.S."/>
            <person name="Nielsen P.H."/>
            <person name="Albertsen M."/>
        </authorList>
    </citation>
    <scope>NUCLEOTIDE SEQUENCE</scope>
    <source>
        <strain evidence="3">Hirt_18-Q3-R61-65_BATAC.395</strain>
    </source>
</reference>
<dbReference type="PROSITE" id="PS51257">
    <property type="entry name" value="PROKAR_LIPOPROTEIN"/>
    <property type="match status" value="1"/>
</dbReference>